<feature type="compositionally biased region" description="Polar residues" evidence="6">
    <location>
        <begin position="98"/>
        <end position="110"/>
    </location>
</feature>
<feature type="compositionally biased region" description="Polar residues" evidence="6">
    <location>
        <begin position="1387"/>
        <end position="1406"/>
    </location>
</feature>
<evidence type="ECO:0000256" key="6">
    <source>
        <dbReference type="SAM" id="MobiDB-lite"/>
    </source>
</evidence>
<feature type="region of interest" description="Disordered" evidence="6">
    <location>
        <begin position="247"/>
        <end position="298"/>
    </location>
</feature>
<dbReference type="Pfam" id="PF02671">
    <property type="entry name" value="PAH"/>
    <property type="match status" value="2"/>
</dbReference>
<feature type="compositionally biased region" description="Basic and acidic residues" evidence="6">
    <location>
        <begin position="1067"/>
        <end position="1095"/>
    </location>
</feature>
<evidence type="ECO:0000313" key="9">
    <source>
        <dbReference type="RefSeq" id="XP_013399731.1"/>
    </source>
</evidence>
<dbReference type="InterPro" id="IPR003822">
    <property type="entry name" value="PAH"/>
</dbReference>
<feature type="compositionally biased region" description="Polar residues" evidence="6">
    <location>
        <begin position="2311"/>
        <end position="2323"/>
    </location>
</feature>
<dbReference type="RefSeq" id="XP_013399731.1">
    <property type="nucleotide sequence ID" value="XM_013544277.1"/>
</dbReference>
<dbReference type="SUPFAM" id="SSF47762">
    <property type="entry name" value="PAH2 domain"/>
    <property type="match status" value="2"/>
</dbReference>
<evidence type="ECO:0000313" key="8">
    <source>
        <dbReference type="Proteomes" id="UP000085678"/>
    </source>
</evidence>
<feature type="region of interest" description="Disordered" evidence="6">
    <location>
        <begin position="1035"/>
        <end position="1098"/>
    </location>
</feature>
<feature type="compositionally biased region" description="Polar residues" evidence="6">
    <location>
        <begin position="1330"/>
        <end position="1342"/>
    </location>
</feature>
<feature type="compositionally biased region" description="Polar residues" evidence="6">
    <location>
        <begin position="1054"/>
        <end position="1063"/>
    </location>
</feature>
<dbReference type="InParanoid" id="A0A1S3IP96"/>
<feature type="compositionally biased region" description="Polar residues" evidence="6">
    <location>
        <begin position="122"/>
        <end position="140"/>
    </location>
</feature>
<feature type="compositionally biased region" description="Basic residues" evidence="6">
    <location>
        <begin position="167"/>
        <end position="181"/>
    </location>
</feature>
<gene>
    <name evidence="9" type="primary">LOC106165915</name>
</gene>
<feature type="compositionally biased region" description="Polar residues" evidence="6">
    <location>
        <begin position="32"/>
        <end position="52"/>
    </location>
</feature>
<feature type="region of interest" description="Disordered" evidence="6">
    <location>
        <begin position="1330"/>
        <end position="1373"/>
    </location>
</feature>
<name>A0A1S3IP96_LINAN</name>
<dbReference type="STRING" id="7574.A0A1S3IP96"/>
<feature type="region of interest" description="Disordered" evidence="6">
    <location>
        <begin position="2031"/>
        <end position="2093"/>
    </location>
</feature>
<feature type="compositionally biased region" description="Polar residues" evidence="6">
    <location>
        <begin position="2047"/>
        <end position="2068"/>
    </location>
</feature>
<feature type="region of interest" description="Disordered" evidence="6">
    <location>
        <begin position="414"/>
        <end position="565"/>
    </location>
</feature>
<feature type="compositionally biased region" description="Basic and acidic residues" evidence="6">
    <location>
        <begin position="1678"/>
        <end position="1689"/>
    </location>
</feature>
<feature type="region of interest" description="Disordered" evidence="6">
    <location>
        <begin position="982"/>
        <end position="1018"/>
    </location>
</feature>
<feature type="compositionally biased region" description="Polar residues" evidence="6">
    <location>
        <begin position="1149"/>
        <end position="1161"/>
    </location>
</feature>
<feature type="compositionally biased region" description="Polar residues" evidence="6">
    <location>
        <begin position="509"/>
        <end position="527"/>
    </location>
</feature>
<dbReference type="GO" id="GO:0005634">
    <property type="term" value="C:nucleus"/>
    <property type="evidence" value="ECO:0007669"/>
    <property type="project" value="UniProtKB-SubCell"/>
</dbReference>
<dbReference type="PANTHER" id="PTHR16088">
    <property type="entry name" value="YY1 ASSOCIATED PROTEIN-RELATED"/>
    <property type="match status" value="1"/>
</dbReference>
<dbReference type="SUPFAM" id="SSF46689">
    <property type="entry name" value="Homeodomain-like"/>
    <property type="match status" value="1"/>
</dbReference>
<dbReference type="OrthoDB" id="6257037at2759"/>
<feature type="compositionally biased region" description="Polar residues" evidence="6">
    <location>
        <begin position="247"/>
        <end position="256"/>
    </location>
</feature>
<dbReference type="InterPro" id="IPR009057">
    <property type="entry name" value="Homeodomain-like_sf"/>
</dbReference>
<dbReference type="Gene3D" id="1.10.10.60">
    <property type="entry name" value="Homeodomain-like"/>
    <property type="match status" value="1"/>
</dbReference>
<dbReference type="GeneID" id="106165915"/>
<feature type="compositionally biased region" description="Low complexity" evidence="6">
    <location>
        <begin position="2297"/>
        <end position="2307"/>
    </location>
</feature>
<dbReference type="PROSITE" id="PS50090">
    <property type="entry name" value="MYB_LIKE"/>
    <property type="match status" value="1"/>
</dbReference>
<feature type="domain" description="Myb-like" evidence="7">
    <location>
        <begin position="2359"/>
        <end position="2404"/>
    </location>
</feature>
<feature type="compositionally biased region" description="Basic and acidic residues" evidence="6">
    <location>
        <begin position="111"/>
        <end position="121"/>
    </location>
</feature>
<feature type="region of interest" description="Disordered" evidence="6">
    <location>
        <begin position="1618"/>
        <end position="1764"/>
    </location>
</feature>
<feature type="compositionally biased region" description="Polar residues" evidence="6">
    <location>
        <begin position="2076"/>
        <end position="2088"/>
    </location>
</feature>
<feature type="compositionally biased region" description="Polar residues" evidence="6">
    <location>
        <begin position="439"/>
        <end position="448"/>
    </location>
</feature>
<feature type="compositionally biased region" description="Low complexity" evidence="6">
    <location>
        <begin position="2198"/>
        <end position="2215"/>
    </location>
</feature>
<dbReference type="KEGG" id="lak:106165915"/>
<organism evidence="8 9">
    <name type="scientific">Lingula anatina</name>
    <name type="common">Brachiopod</name>
    <name type="synonym">Lingula unguis</name>
    <dbReference type="NCBI Taxonomy" id="7574"/>
    <lineage>
        <taxon>Eukaryota</taxon>
        <taxon>Metazoa</taxon>
        <taxon>Spiralia</taxon>
        <taxon>Lophotrochozoa</taxon>
        <taxon>Brachiopoda</taxon>
        <taxon>Linguliformea</taxon>
        <taxon>Lingulata</taxon>
        <taxon>Lingulida</taxon>
        <taxon>Linguloidea</taxon>
        <taxon>Lingulidae</taxon>
        <taxon>Lingula</taxon>
    </lineage>
</organism>
<feature type="compositionally biased region" description="Basic residues" evidence="6">
    <location>
        <begin position="982"/>
        <end position="994"/>
    </location>
</feature>
<feature type="compositionally biased region" description="Basic and acidic residues" evidence="6">
    <location>
        <begin position="78"/>
        <end position="91"/>
    </location>
</feature>
<feature type="compositionally biased region" description="Basic residues" evidence="6">
    <location>
        <begin position="1692"/>
        <end position="1709"/>
    </location>
</feature>
<feature type="region of interest" description="Disordered" evidence="6">
    <location>
        <begin position="2287"/>
        <end position="2326"/>
    </location>
</feature>
<evidence type="ECO:0000256" key="5">
    <source>
        <dbReference type="PROSITE-ProRule" id="PRU00810"/>
    </source>
</evidence>
<dbReference type="Pfam" id="PF21227">
    <property type="entry name" value="Myb_DNA-binding_7"/>
    <property type="match status" value="1"/>
</dbReference>
<dbReference type="Proteomes" id="UP000085678">
    <property type="component" value="Unplaced"/>
</dbReference>
<reference evidence="9" key="1">
    <citation type="journal article" date="2015" name="Nat. Commun.">
        <title>The Lingula genome provides insights into brachiopod evolution and the origin of phosphate biomineralization.</title>
        <authorList>
            <person name="Luo Y.J."/>
            <person name="Takeuchi T."/>
            <person name="Koyanagi R."/>
            <person name="Yamada L."/>
            <person name="Kanda M."/>
            <person name="Khalturina M."/>
            <person name="Fujie M."/>
            <person name="Yamasaki S.I."/>
            <person name="Endo K."/>
            <person name="Satoh N."/>
        </authorList>
    </citation>
    <scope>NUCLEOTIDE SEQUENCE</scope>
</reference>
<feature type="compositionally biased region" description="Pro residues" evidence="6">
    <location>
        <begin position="2035"/>
        <end position="2044"/>
    </location>
</feature>
<dbReference type="GO" id="GO:0003712">
    <property type="term" value="F:transcription coregulator activity"/>
    <property type="evidence" value="ECO:0007669"/>
    <property type="project" value="TreeGrafter"/>
</dbReference>
<keyword evidence="4 5" id="KW-0539">Nucleus</keyword>
<feature type="compositionally biased region" description="Acidic residues" evidence="6">
    <location>
        <begin position="1718"/>
        <end position="1730"/>
    </location>
</feature>
<feature type="compositionally biased region" description="Acidic residues" evidence="6">
    <location>
        <begin position="1642"/>
        <end position="1674"/>
    </location>
</feature>
<feature type="compositionally biased region" description="Acidic residues" evidence="6">
    <location>
        <begin position="414"/>
        <end position="437"/>
    </location>
</feature>
<evidence type="ECO:0000256" key="4">
    <source>
        <dbReference type="ARBA" id="ARBA00023242"/>
    </source>
</evidence>
<proteinExistence type="predicted"/>
<feature type="region of interest" description="Disordered" evidence="6">
    <location>
        <begin position="1149"/>
        <end position="1182"/>
    </location>
</feature>
<keyword evidence="3" id="KW-0804">Transcription</keyword>
<accession>A0A1S3IP96</accession>
<dbReference type="InterPro" id="IPR052435">
    <property type="entry name" value="YY1-Transcr_Regul"/>
</dbReference>
<feature type="compositionally biased region" description="Basic and acidic residues" evidence="6">
    <location>
        <begin position="141"/>
        <end position="156"/>
    </location>
</feature>
<reference evidence="9" key="2">
    <citation type="submission" date="2025-08" db="UniProtKB">
        <authorList>
            <consortium name="RefSeq"/>
        </authorList>
    </citation>
    <scope>IDENTIFICATION</scope>
</reference>
<dbReference type="InterPro" id="IPR001005">
    <property type="entry name" value="SANT/Myb"/>
</dbReference>
<dbReference type="PROSITE" id="PS51477">
    <property type="entry name" value="PAH"/>
    <property type="match status" value="2"/>
</dbReference>
<keyword evidence="8" id="KW-1185">Reference proteome</keyword>
<evidence type="ECO:0000256" key="1">
    <source>
        <dbReference type="ARBA" id="ARBA00004123"/>
    </source>
</evidence>
<dbReference type="InterPro" id="IPR036600">
    <property type="entry name" value="PAH_sf"/>
</dbReference>
<feature type="compositionally biased region" description="Low complexity" evidence="6">
    <location>
        <begin position="1162"/>
        <end position="1173"/>
    </location>
</feature>
<protein>
    <submittedName>
        <fullName evidence="9">GON-4-like protein</fullName>
    </submittedName>
</protein>
<feature type="region of interest" description="Disordered" evidence="6">
    <location>
        <begin position="2198"/>
        <end position="2238"/>
    </location>
</feature>
<dbReference type="Gene3D" id="1.20.1160.11">
    <property type="entry name" value="Paired amphipathic helix"/>
    <property type="match status" value="2"/>
</dbReference>
<evidence type="ECO:0000259" key="7">
    <source>
        <dbReference type="PROSITE" id="PS50090"/>
    </source>
</evidence>
<feature type="compositionally biased region" description="Basic and acidic residues" evidence="6">
    <location>
        <begin position="549"/>
        <end position="558"/>
    </location>
</feature>
<evidence type="ECO:0000256" key="3">
    <source>
        <dbReference type="ARBA" id="ARBA00023163"/>
    </source>
</evidence>
<evidence type="ECO:0000256" key="2">
    <source>
        <dbReference type="ARBA" id="ARBA00023015"/>
    </source>
</evidence>
<feature type="compositionally biased region" description="Basic and acidic residues" evidence="6">
    <location>
        <begin position="995"/>
        <end position="1018"/>
    </location>
</feature>
<feature type="compositionally biased region" description="Polar residues" evidence="6">
    <location>
        <begin position="1737"/>
        <end position="1749"/>
    </location>
</feature>
<feature type="region of interest" description="Disordered" evidence="6">
    <location>
        <begin position="1"/>
        <end position="228"/>
    </location>
</feature>
<keyword evidence="2" id="KW-0805">Transcription regulation</keyword>
<feature type="region of interest" description="Disordered" evidence="6">
    <location>
        <begin position="1387"/>
        <end position="1413"/>
    </location>
</feature>
<dbReference type="PANTHER" id="PTHR16088:SF3">
    <property type="entry name" value="GON-4-LIKE PROTEIN"/>
    <property type="match status" value="1"/>
</dbReference>
<comment type="subcellular location">
    <subcellularLocation>
        <location evidence="1 5">Nucleus</location>
    </subcellularLocation>
</comment>
<feature type="compositionally biased region" description="Basic residues" evidence="6">
    <location>
        <begin position="1"/>
        <end position="13"/>
    </location>
</feature>
<dbReference type="GO" id="GO:0006355">
    <property type="term" value="P:regulation of DNA-templated transcription"/>
    <property type="evidence" value="ECO:0007669"/>
    <property type="project" value="InterPro"/>
</dbReference>
<dbReference type="FunCoup" id="A0A1S3IP96">
    <property type="interactions" value="448"/>
</dbReference>
<sequence length="2427" mass="266506">MSSKTPSKRKGTPRKLSLTPPLKRFLSEDDGSNTSPSHGVNVTAAQPVQKVNDSADEPCDNTNKVAEHSDANTSENETENRSNDVKTKECTGEGATELSPSQQKNTIQKNMEQEEKDKNDASNEASCSQTSIVLSDVSKSTPEKASEASEHSHDSASLKTIQETTPTKKKRVQLVKGRSGKKSSPLKIKLTSSPRRSTRKSPFFTRKGDEGKRKGTPGKSLHTEASERLEQLREELTLLNEESKGITTHIFQGSSSSEKKGRLSGSASPQKEVTPRKRTPRKVGSPVMKKRKKEKDDDLEMEKLILGSPDPEKLRIIESDSEMDLCLEEKAKKNNLTAKNVKNILHHVLTNEHVVAMMKNTLSMEDPSEAPYVPKMTRAKVKEVMQKGNVPLPLPLSPIKKPQKVKNFLQLSFEDDEEDDEYVPENESFQDSDEDSESVASSQTSDLGSPTPRPRTPSTPKQQRVQLKPLGESTPKAKSLVTKEQEPSLPTETEKPVSSPKPAAEPAQPESSSTTLTADAQKTSTITEPKFYTETMGPPLELPPKSKLSKGEKAQAEKSEEDTIALRTRSKLPLKDTPLDVIESSFVAPDITPDMYDFEHDDQEWTGFLTGLLKDDDPSLFDAVEDESMDDPEYNFLADEEEVDEEDYRNDQSVRVSKKELNELMDEVFEAYGGWEGLEQDDDKIEEEMWTQGLLQGTSCKVDNRLVSKMVQDGEVVKKKDSKKKVKEADKIPQVTPEERAQLDLQMRKHVQLLTQMFVLSKPIPDYSEVASASRKLLEEVDLFRQKSQAGALSAFNALNLADALTVVKKEDGQVFPCVTVTNLKKKRGKRVFDPPELNSHQMSVFVNNTVFMYPWLVPQSGLFPSTVMFPQKVFFTEAEDNLLALGEYQFSAFMKRSELIRYFLLPTKSATQIRIRTKNMCATKKGDNLIKRVKSGKFEPQMPIFYETLDLTKIKPIIELDCTQQPCWIEKYHKIFSKEGSKKKRKTKLKKHNKEKDKGTQGENKNGHGENEIHDTKDIGTDSECSTCCSSCGSSCDCTSGSEDEEMNEISKDTTISSSCGGNPNDKGETTQKPNSQKETETAEEDPALRDHSDVGYSKHKGIQIHYGTSGRSTPTSGTTTISIQADQANRNSPTQFVSIQKFQSSAETSSCQANPTTSVPASSGGASSGKGPKMDPRKPHLKPIAPALTGGPIIIVAGPQQMGALISTDKASGAVILNQQSPQQQRSTSPVIIMTSPQVASQQVATVNESRSVTVQSGSSVPTSGGNVIVNSSIVTVPPCSESQTLNSGVNGSGVLNVTVNATAATQQNSPVVGKVGAEVCSQENAKTKATTLNENSHASSDIGVTISMPTGDTLPEPDGEEKGSNDNDSATAAAPLHVSKLVSKTGTEVSSQENDITKSTSLNEDSRASSDIGVTISMPNLTGEGLSESAVVQGSNDIDNDNNNATATSEAIEMAGLNNMSPVKQKDLDNDSNSPTKSAVQIMASVAGFMITPPKRVLNLNEDALHSPPQIGNFSKLSTQKTVKMPQLVSPRCRTIAPKTPEKTPTKTVSPFLKKIQKSPRRQLLQQQARAILPKGFIFTAPSVSPSKKAAHAITEKIRRGGLSRNMPTILRRSSRLRQLLPKDPAKESFDTQVVPESDIPDEDEDQDDDLADADAEAASEYDTMESEYVSDENQQDKENQEDASKIKPQTKKKLTKKRTTQRKTNRVIGPPSDGSDDEDESPDEDDHLAQLMAASSTIGFNPQKRSSLQMSKKSKAKKRKEATLAMLMPNLIEADTLKDEKDTAFAQAYLTKVKETLKNDLDTYEKFLRTLYEFEKSQSSPVQLYNNIRILLGNFPDLVNDFSGFLLPEQAVECGCFMANKEFEKVRIFLRKLEVCFGRDSSHYQKILKVFSRWQNKGKGNVEELKTTVKPLLKGQAHLLEEFSTFFMDARPPESQMNCFEEVNLSDSGDESKMAALDGFEIVELPEEDTDCGTKRCRCNCHQNTQDEKLKKKKKHCASCCPLKIVDGRIYLQMGSKNLRPAQVIFHHPPKAAPSPPSLSPPQTNNSQHSPKTAARQQNTNEKSNSAKEDVSNSNQPASRNGNAPSAVFPNIDMNLQEQSIESGRMQNSTDQKLNEELHAVDSPVSEVMQSTQISELSSDSDLLKAALRQSGIEPNGNSMDGQTQLTVTPSRLGPIMSSDIMLPSAAASAFTRVTSSSSQSSSDVQPKSGSPLGLTSKTQRKVEMKIQRPRKRAKLVTLSTTVPSHVPEHSAFSVASQASNPDSSQTTTLDTTVQAELPVVTETLNMPEKLSAPEVSSAASEKSSVHENPNASEKTSGADSRRIVMKINLTQNSAVTTVLPHSDDSESSKDSFIWSREDDKIILETCKTEEPTDETFIKIANHLSSRTAKQVRNRFYTLMDIFSDDGTCDGDDISTDSNDVSL</sequence>